<dbReference type="Pfam" id="PF11625">
    <property type="entry name" value="DUF3253"/>
    <property type="match status" value="1"/>
</dbReference>
<accession>A0AAN6RE10</accession>
<dbReference type="InterPro" id="IPR021660">
    <property type="entry name" value="DUF3253"/>
</dbReference>
<dbReference type="AlphaFoldDB" id="A0AAN6RE10"/>
<gene>
    <name evidence="1" type="ORF">GRF29_216g388326</name>
</gene>
<proteinExistence type="predicted"/>
<dbReference type="InterPro" id="IPR036388">
    <property type="entry name" value="WH-like_DNA-bd_sf"/>
</dbReference>
<evidence type="ECO:0000313" key="2">
    <source>
        <dbReference type="Proteomes" id="UP001280581"/>
    </source>
</evidence>
<protein>
    <submittedName>
        <fullName evidence="1">Uncharacterized protein</fullName>
    </submittedName>
</protein>
<dbReference type="Proteomes" id="UP001280581">
    <property type="component" value="Unassembled WGS sequence"/>
</dbReference>
<dbReference type="Gene3D" id="1.10.10.10">
    <property type="entry name" value="Winged helix-like DNA-binding domain superfamily/Winged helix DNA-binding domain"/>
    <property type="match status" value="1"/>
</dbReference>
<comment type="caution">
    <text evidence="1">The sequence shown here is derived from an EMBL/GenBank/DDBJ whole genome shotgun (WGS) entry which is preliminary data.</text>
</comment>
<dbReference type="InterPro" id="IPR036390">
    <property type="entry name" value="WH_DNA-bd_sf"/>
</dbReference>
<organism evidence="1 2">
    <name type="scientific">Pseudopithomyces chartarum</name>
    <dbReference type="NCBI Taxonomy" id="1892770"/>
    <lineage>
        <taxon>Eukaryota</taxon>
        <taxon>Fungi</taxon>
        <taxon>Dikarya</taxon>
        <taxon>Ascomycota</taxon>
        <taxon>Pezizomycotina</taxon>
        <taxon>Dothideomycetes</taxon>
        <taxon>Pleosporomycetidae</taxon>
        <taxon>Pleosporales</taxon>
        <taxon>Massarineae</taxon>
        <taxon>Didymosphaeriaceae</taxon>
        <taxon>Pseudopithomyces</taxon>
    </lineage>
</organism>
<dbReference type="EMBL" id="WVTA01000018">
    <property type="protein sequence ID" value="KAK3197490.1"/>
    <property type="molecule type" value="Genomic_DNA"/>
</dbReference>
<evidence type="ECO:0000313" key="1">
    <source>
        <dbReference type="EMBL" id="KAK3197490.1"/>
    </source>
</evidence>
<name>A0AAN6RE10_9PLEO</name>
<dbReference type="SUPFAM" id="SSF46785">
    <property type="entry name" value="Winged helix' DNA-binding domain"/>
    <property type="match status" value="1"/>
</dbReference>
<keyword evidence="2" id="KW-1185">Reference proteome</keyword>
<sequence length="113" mass="13364">MILDDEQQDILRRHLKYLLSRRAYPKTICPSEVARALDSEELEKLNCYHWRDCMEDIRALCWEMRAYGSVEILQKGEVVQAKAIDDIAGPIRVRYKKDVNPKEMIEGDFVEEY</sequence>
<reference evidence="1 2" key="1">
    <citation type="submission" date="2021-02" db="EMBL/GenBank/DDBJ databases">
        <title>Genome assembly of Pseudopithomyces chartarum.</title>
        <authorList>
            <person name="Jauregui R."/>
            <person name="Singh J."/>
            <person name="Voisey C."/>
        </authorList>
    </citation>
    <scope>NUCLEOTIDE SEQUENCE [LARGE SCALE GENOMIC DNA]</scope>
    <source>
        <strain evidence="1 2">AGR01</strain>
    </source>
</reference>